<protein>
    <submittedName>
        <fullName evidence="5">DUF4962 domain-containing protein</fullName>
    </submittedName>
</protein>
<dbReference type="GO" id="GO:0030313">
    <property type="term" value="C:cell envelope"/>
    <property type="evidence" value="ECO:0007669"/>
    <property type="project" value="UniProtKB-SubCell"/>
</dbReference>
<accession>A0A412N4I5</accession>
<dbReference type="Gene3D" id="1.50.10.100">
    <property type="entry name" value="Chondroitin AC/alginate lyase"/>
    <property type="match status" value="1"/>
</dbReference>
<comment type="subcellular location">
    <subcellularLocation>
        <location evidence="1">Cell envelope</location>
    </subcellularLocation>
</comment>
<evidence type="ECO:0000313" key="5">
    <source>
        <dbReference type="EMBL" id="RGT33228.1"/>
    </source>
</evidence>
<dbReference type="Gene3D" id="2.70.98.70">
    <property type="match status" value="1"/>
</dbReference>
<dbReference type="RefSeq" id="WP_118468027.1">
    <property type="nucleotide sequence ID" value="NZ_CAJLSL010000001.1"/>
</dbReference>
<dbReference type="InterPro" id="IPR012480">
    <property type="entry name" value="Hepar_II_III_C"/>
</dbReference>
<dbReference type="GO" id="GO:0016829">
    <property type="term" value="F:lyase activity"/>
    <property type="evidence" value="ECO:0007669"/>
    <property type="project" value="InterPro"/>
</dbReference>
<dbReference type="InterPro" id="IPR032518">
    <property type="entry name" value="HepII_N"/>
</dbReference>
<dbReference type="Pfam" id="PF16332">
    <property type="entry name" value="DUF4962"/>
    <property type="match status" value="2"/>
</dbReference>
<gene>
    <name evidence="5" type="ORF">DWX38_09080</name>
</gene>
<feature type="chain" id="PRO_5019425347" evidence="2">
    <location>
        <begin position="21"/>
        <end position="835"/>
    </location>
</feature>
<evidence type="ECO:0000259" key="3">
    <source>
        <dbReference type="Pfam" id="PF07940"/>
    </source>
</evidence>
<reference evidence="5 6" key="1">
    <citation type="submission" date="2018-08" db="EMBL/GenBank/DDBJ databases">
        <title>A genome reference for cultivated species of the human gut microbiota.</title>
        <authorList>
            <person name="Zou Y."/>
            <person name="Xue W."/>
            <person name="Luo G."/>
        </authorList>
    </citation>
    <scope>NUCLEOTIDE SEQUENCE [LARGE SCALE GENOMIC DNA]</scope>
    <source>
        <strain evidence="5 6">AF19-1AC</strain>
    </source>
</reference>
<feature type="domain" description="Heparinase II/III-like C-terminal" evidence="3">
    <location>
        <begin position="471"/>
        <end position="678"/>
    </location>
</feature>
<evidence type="ECO:0000313" key="6">
    <source>
        <dbReference type="Proteomes" id="UP000285159"/>
    </source>
</evidence>
<feature type="domain" description="Heparinase II N-terminal" evidence="4">
    <location>
        <begin position="196"/>
        <end position="445"/>
    </location>
</feature>
<dbReference type="InterPro" id="IPR013783">
    <property type="entry name" value="Ig-like_fold"/>
</dbReference>
<dbReference type="Pfam" id="PF07940">
    <property type="entry name" value="Hepar_II_III_C"/>
    <property type="match status" value="1"/>
</dbReference>
<sequence>MKKQLLLFLIFCLIPLSIQAENIQRIHENERETPYPQQEHTLYINPSPLLVPKSVKQSDFLQFNLSRSKDFSDASTVLSQPKPWCMFNPHKVLENGTWYWRVRSVSKEGKEFSWSKTYSFTVTDDIPRFVTPEANVFLSSIPQAYPRIYCFLNDNLEKARRKVRSHPEFENMITDSRNALGSNYANDTKPYRQITRMAVECDNLNTAYQMLQLDVYAEKMVQNVRCLLAVEPDKKVIGNDFNAGELIYTLACTYENCYDRFSSQERKQIESIIMDVLSLYYKSHILENEETHIFDNHFWQFAFRHFMQAALVMYDKYPLAKEYLEYSYELWTARAPASGFNRDGSWHNGTSYFSANAVTLSYVPALFGYLTKTDFMQHPWYKNAGIGMLYSWQPRALSAGFGDGHEKNNGKPLRIRSAFADFMARTTEDPYAAWYSSINNRYKTESETRLYRMACGKQRPRQAELPTDAPKAVWFKDTGEMIANSDLKDYKHNISLSFRSSPFGSGSHTHSNQNAFNLHYGGKAIYHAVGHYMNFSDPHNLLSYRHTRAHNTLLIDGIGQPFTTRAYGNIVRMFNGEHVSYALGDASNAYCGISEYPMWQKNFAGHNLEQSRENGFGETPLKKYRRHIFLLHPNIVVIYDELEATKAVSWDWLLHSPVKFQIDETTSTLTTRNKKDKYISVARLFSEQKCTISQTDKFVAEPNRKIGVRGEDFTAPWSLTASYEPGKANRILTIIQVEANENRIVNIERSGNNSFQCGDWKIEAELNTKRPASLYIWNRKTQSTFSYGKNRPVINGKVYENKRKDSSILYDSFNGTWEIREMRDRPALYTGRIQK</sequence>
<dbReference type="Proteomes" id="UP000285159">
    <property type="component" value="Unassembled WGS sequence"/>
</dbReference>
<dbReference type="AlphaFoldDB" id="A0A412N4I5"/>
<keyword evidence="2" id="KW-0732">Signal</keyword>
<feature type="signal peptide" evidence="2">
    <location>
        <begin position="1"/>
        <end position="20"/>
    </location>
</feature>
<dbReference type="EMBL" id="QRWP01000006">
    <property type="protein sequence ID" value="RGT33228.1"/>
    <property type="molecule type" value="Genomic_DNA"/>
</dbReference>
<evidence type="ECO:0000256" key="2">
    <source>
        <dbReference type="SAM" id="SignalP"/>
    </source>
</evidence>
<feature type="domain" description="Heparinase II N-terminal" evidence="4">
    <location>
        <begin position="25"/>
        <end position="185"/>
    </location>
</feature>
<evidence type="ECO:0000256" key="1">
    <source>
        <dbReference type="ARBA" id="ARBA00004196"/>
    </source>
</evidence>
<comment type="caution">
    <text evidence="5">The sequence shown here is derived from an EMBL/GenBank/DDBJ whole genome shotgun (WGS) entry which is preliminary data.</text>
</comment>
<name>A0A412N4I5_9BACE</name>
<dbReference type="InterPro" id="IPR008929">
    <property type="entry name" value="Chondroitin_lyas"/>
</dbReference>
<evidence type="ECO:0000259" key="4">
    <source>
        <dbReference type="Pfam" id="PF16332"/>
    </source>
</evidence>
<dbReference type="Gene3D" id="2.60.40.10">
    <property type="entry name" value="Immunoglobulins"/>
    <property type="match status" value="1"/>
</dbReference>
<proteinExistence type="predicted"/>
<organism evidence="5 6">
    <name type="scientific">Bacteroides clarus</name>
    <dbReference type="NCBI Taxonomy" id="626929"/>
    <lineage>
        <taxon>Bacteria</taxon>
        <taxon>Pseudomonadati</taxon>
        <taxon>Bacteroidota</taxon>
        <taxon>Bacteroidia</taxon>
        <taxon>Bacteroidales</taxon>
        <taxon>Bacteroidaceae</taxon>
        <taxon>Bacteroides</taxon>
    </lineage>
</organism>